<proteinExistence type="inferred from homology"/>
<keyword evidence="6 10" id="KW-0460">Magnesium</keyword>
<evidence type="ECO:0000256" key="2">
    <source>
        <dbReference type="ARBA" id="ARBA00011738"/>
    </source>
</evidence>
<dbReference type="CDD" id="cd00515">
    <property type="entry name" value="HAM1"/>
    <property type="match status" value="1"/>
</dbReference>
<dbReference type="Pfam" id="PF01725">
    <property type="entry name" value="Ham1p_like"/>
    <property type="match status" value="1"/>
</dbReference>
<feature type="binding site" evidence="10">
    <location>
        <position position="80"/>
    </location>
    <ligand>
        <name>substrate</name>
    </ligand>
</feature>
<feature type="binding site" evidence="10">
    <location>
        <begin position="160"/>
        <end position="163"/>
    </location>
    <ligand>
        <name>substrate</name>
    </ligand>
</feature>
<feature type="binding site" evidence="10">
    <location>
        <position position="183"/>
    </location>
    <ligand>
        <name>substrate</name>
    </ligand>
</feature>
<dbReference type="GO" id="GO:0009117">
    <property type="term" value="P:nucleotide metabolic process"/>
    <property type="evidence" value="ECO:0007669"/>
    <property type="project" value="UniProtKB-KW"/>
</dbReference>
<dbReference type="GO" id="GO:0046872">
    <property type="term" value="F:metal ion binding"/>
    <property type="evidence" value="ECO:0007669"/>
    <property type="project" value="UniProtKB-KW"/>
</dbReference>
<comment type="catalytic activity">
    <reaction evidence="10">
        <text>ITP + H2O = IMP + diphosphate + H(+)</text>
        <dbReference type="Rhea" id="RHEA:29399"/>
        <dbReference type="ChEBI" id="CHEBI:15377"/>
        <dbReference type="ChEBI" id="CHEBI:15378"/>
        <dbReference type="ChEBI" id="CHEBI:33019"/>
        <dbReference type="ChEBI" id="CHEBI:58053"/>
        <dbReference type="ChEBI" id="CHEBI:61402"/>
        <dbReference type="EC" id="3.6.1.66"/>
    </reaction>
</comment>
<evidence type="ECO:0000256" key="9">
    <source>
        <dbReference type="ARBA" id="ARBA00052017"/>
    </source>
</evidence>
<reference evidence="12" key="1">
    <citation type="submission" date="2021-04" db="EMBL/GenBank/DDBJ databases">
        <authorList>
            <person name="Zhang D.-C."/>
        </authorList>
    </citation>
    <scope>NUCLEOTIDE SEQUENCE</scope>
    <source>
        <strain evidence="12">CGMCC 1.15697</strain>
    </source>
</reference>
<dbReference type="Gene3D" id="3.90.950.10">
    <property type="match status" value="1"/>
</dbReference>
<comment type="catalytic activity">
    <reaction evidence="9 10">
        <text>XTP + H2O = XMP + diphosphate + H(+)</text>
        <dbReference type="Rhea" id="RHEA:28610"/>
        <dbReference type="ChEBI" id="CHEBI:15377"/>
        <dbReference type="ChEBI" id="CHEBI:15378"/>
        <dbReference type="ChEBI" id="CHEBI:33019"/>
        <dbReference type="ChEBI" id="CHEBI:57464"/>
        <dbReference type="ChEBI" id="CHEBI:61314"/>
        <dbReference type="EC" id="3.6.1.66"/>
    </reaction>
</comment>
<keyword evidence="7 10" id="KW-0546">Nucleotide metabolism</keyword>
<dbReference type="PANTHER" id="PTHR11067">
    <property type="entry name" value="INOSINE TRIPHOSPHATE PYROPHOSPHATASE/HAM1 PROTEIN"/>
    <property type="match status" value="1"/>
</dbReference>
<dbReference type="InterPro" id="IPR029001">
    <property type="entry name" value="ITPase-like_fam"/>
</dbReference>
<dbReference type="GO" id="GO:0035870">
    <property type="term" value="F:dITP diphosphatase activity"/>
    <property type="evidence" value="ECO:0007669"/>
    <property type="project" value="UniProtKB-UniRule"/>
</dbReference>
<accession>A0A8J7V2R6</accession>
<dbReference type="NCBIfam" id="TIGR00042">
    <property type="entry name" value="RdgB/HAM1 family non-canonical purine NTP pyrophosphatase"/>
    <property type="match status" value="1"/>
</dbReference>
<dbReference type="InterPro" id="IPR002637">
    <property type="entry name" value="RdgB/HAM1"/>
</dbReference>
<dbReference type="GO" id="GO:0036222">
    <property type="term" value="F:XTP diphosphatase activity"/>
    <property type="evidence" value="ECO:0007669"/>
    <property type="project" value="UniProtKB-UniRule"/>
</dbReference>
<comment type="caution">
    <text evidence="12">The sequence shown here is derived from an EMBL/GenBank/DDBJ whole genome shotgun (WGS) entry which is preliminary data.</text>
</comment>
<feature type="binding site" evidence="10">
    <location>
        <position position="50"/>
    </location>
    <ligand>
        <name>Mg(2+)</name>
        <dbReference type="ChEBI" id="CHEBI:18420"/>
    </ligand>
</feature>
<dbReference type="GO" id="GO:0005829">
    <property type="term" value="C:cytosol"/>
    <property type="evidence" value="ECO:0007669"/>
    <property type="project" value="TreeGrafter"/>
</dbReference>
<name>A0A8J7V2R6_9PROT</name>
<feature type="active site" description="Proton acceptor" evidence="10">
    <location>
        <position position="79"/>
    </location>
</feature>
<evidence type="ECO:0000256" key="7">
    <source>
        <dbReference type="ARBA" id="ARBA00023080"/>
    </source>
</evidence>
<dbReference type="Proteomes" id="UP000672602">
    <property type="component" value="Unassembled WGS sequence"/>
</dbReference>
<evidence type="ECO:0000256" key="6">
    <source>
        <dbReference type="ARBA" id="ARBA00022842"/>
    </source>
</evidence>
<dbReference type="SUPFAM" id="SSF52972">
    <property type="entry name" value="ITPase-like"/>
    <property type="match status" value="1"/>
</dbReference>
<organism evidence="12 13">
    <name type="scientific">Marivibrio halodurans</name>
    <dbReference type="NCBI Taxonomy" id="2039722"/>
    <lineage>
        <taxon>Bacteria</taxon>
        <taxon>Pseudomonadati</taxon>
        <taxon>Pseudomonadota</taxon>
        <taxon>Alphaproteobacteria</taxon>
        <taxon>Rhodospirillales</taxon>
        <taxon>Rhodospirillaceae</taxon>
        <taxon>Marivibrio</taxon>
    </lineage>
</organism>
<dbReference type="HAMAP" id="MF_01405">
    <property type="entry name" value="Non_canon_purine_NTPase"/>
    <property type="match status" value="1"/>
</dbReference>
<gene>
    <name evidence="12" type="primary">rdgB</name>
    <name evidence="12" type="ORF">KAJ83_18895</name>
</gene>
<comment type="cofactor">
    <cofactor evidence="10">
        <name>Mg(2+)</name>
        <dbReference type="ChEBI" id="CHEBI:18420"/>
    </cofactor>
    <text evidence="10">Binds 1 Mg(2+) ion per subunit.</text>
</comment>
<comment type="function">
    <text evidence="10">Pyrophosphatase that catalyzes the hydrolysis of nucleoside triphosphates to their monophosphate derivatives, with a high preference for the non-canonical purine nucleotides XTP (xanthosine triphosphate), dITP (deoxyinosine triphosphate) and ITP. Seems to function as a house-cleaning enzyme that removes non-canonical purine nucleotides from the nucleotide pool, thus preventing their incorporation into DNA/RNA and avoiding chromosomal lesions.</text>
</comment>
<keyword evidence="5 10" id="KW-0378">Hydrolase</keyword>
<evidence type="ECO:0000256" key="11">
    <source>
        <dbReference type="RuleBase" id="RU003781"/>
    </source>
</evidence>
<keyword evidence="3 10" id="KW-0479">Metal-binding</keyword>
<dbReference type="GO" id="GO:0009146">
    <property type="term" value="P:purine nucleoside triphosphate catabolic process"/>
    <property type="evidence" value="ECO:0007669"/>
    <property type="project" value="UniProtKB-UniRule"/>
</dbReference>
<evidence type="ECO:0000313" key="12">
    <source>
        <dbReference type="EMBL" id="MBP5859096.1"/>
    </source>
</evidence>
<dbReference type="AlphaFoldDB" id="A0A8J7V2R6"/>
<dbReference type="InterPro" id="IPR020922">
    <property type="entry name" value="dITP/XTP_pyrophosphatase"/>
</dbReference>
<comment type="catalytic activity">
    <reaction evidence="8 10">
        <text>dITP + H2O = dIMP + diphosphate + H(+)</text>
        <dbReference type="Rhea" id="RHEA:28342"/>
        <dbReference type="ChEBI" id="CHEBI:15377"/>
        <dbReference type="ChEBI" id="CHEBI:15378"/>
        <dbReference type="ChEBI" id="CHEBI:33019"/>
        <dbReference type="ChEBI" id="CHEBI:61194"/>
        <dbReference type="ChEBI" id="CHEBI:61382"/>
        <dbReference type="EC" id="3.6.1.66"/>
    </reaction>
</comment>
<keyword evidence="13" id="KW-1185">Reference proteome</keyword>
<evidence type="ECO:0000256" key="1">
    <source>
        <dbReference type="ARBA" id="ARBA00008023"/>
    </source>
</evidence>
<dbReference type="FunFam" id="3.90.950.10:FF:000001">
    <property type="entry name" value="dITP/XTP pyrophosphatase"/>
    <property type="match status" value="1"/>
</dbReference>
<evidence type="ECO:0000256" key="3">
    <source>
        <dbReference type="ARBA" id="ARBA00022723"/>
    </source>
</evidence>
<comment type="similarity">
    <text evidence="1 10 11">Belongs to the HAM1 NTPase family.</text>
</comment>
<feature type="binding site" evidence="10">
    <location>
        <position position="79"/>
    </location>
    <ligand>
        <name>Mg(2+)</name>
        <dbReference type="ChEBI" id="CHEBI:18420"/>
    </ligand>
</feature>
<dbReference type="RefSeq" id="WP_210683693.1">
    <property type="nucleotide sequence ID" value="NZ_JAGMWN010000014.1"/>
</dbReference>
<dbReference type="EMBL" id="JAGMWN010000014">
    <property type="protein sequence ID" value="MBP5859096.1"/>
    <property type="molecule type" value="Genomic_DNA"/>
</dbReference>
<protein>
    <recommendedName>
        <fullName evidence="10">dITP/XTP pyrophosphatase</fullName>
        <ecNumber evidence="10">3.6.1.66</ecNumber>
    </recommendedName>
    <alternativeName>
        <fullName evidence="10">Non-canonical purine NTP pyrophosphatase</fullName>
    </alternativeName>
    <alternativeName>
        <fullName evidence="10">Non-standard purine NTP pyrophosphatase</fullName>
    </alternativeName>
    <alternativeName>
        <fullName evidence="10">Nucleoside-triphosphate diphosphatase</fullName>
    </alternativeName>
    <alternativeName>
        <fullName evidence="10">Nucleoside-triphosphate pyrophosphatase</fullName>
        <shortName evidence="10">NTPase</shortName>
    </alternativeName>
</protein>
<evidence type="ECO:0000313" key="13">
    <source>
        <dbReference type="Proteomes" id="UP000672602"/>
    </source>
</evidence>
<dbReference type="EC" id="3.6.1.66" evidence="10"/>
<dbReference type="PANTHER" id="PTHR11067:SF9">
    <property type="entry name" value="INOSINE TRIPHOSPHATE PYROPHOSPHATASE"/>
    <property type="match status" value="1"/>
</dbReference>
<evidence type="ECO:0000256" key="5">
    <source>
        <dbReference type="ARBA" id="ARBA00022801"/>
    </source>
</evidence>
<dbReference type="GO" id="GO:0017111">
    <property type="term" value="F:ribonucleoside triphosphate phosphatase activity"/>
    <property type="evidence" value="ECO:0007669"/>
    <property type="project" value="InterPro"/>
</dbReference>
<evidence type="ECO:0000256" key="10">
    <source>
        <dbReference type="HAMAP-Rule" id="MF_01405"/>
    </source>
</evidence>
<comment type="subunit">
    <text evidence="2 10">Homodimer.</text>
</comment>
<evidence type="ECO:0000256" key="8">
    <source>
        <dbReference type="ARBA" id="ARBA00051875"/>
    </source>
</evidence>
<sequence>MARQFDAQAEGGKLVIASHNPGKVKEIGDLLGPYGVTTVSAGDLGLEEPEEDGASFAENAKLKALAAAEAAKLPALADDSGLSVAALEGFPGIYSARWAGPEKDFALAMERVHEAMADTVDRSGRFVCALALAWPDGHCEVFQGAVGGLVIWPPRGENGFGYDPIFVPDGYEETFGEMDPAEKHAISHRAEAFRKLVAGCFGEP</sequence>
<feature type="binding site" evidence="10">
    <location>
        <begin position="188"/>
        <end position="189"/>
    </location>
    <ligand>
        <name>substrate</name>
    </ligand>
</feature>
<evidence type="ECO:0000256" key="4">
    <source>
        <dbReference type="ARBA" id="ARBA00022741"/>
    </source>
</evidence>
<dbReference type="GO" id="GO:0000166">
    <property type="term" value="F:nucleotide binding"/>
    <property type="evidence" value="ECO:0007669"/>
    <property type="project" value="UniProtKB-KW"/>
</dbReference>
<keyword evidence="4 10" id="KW-0547">Nucleotide-binding</keyword>
<dbReference type="GO" id="GO:0036220">
    <property type="term" value="F:ITP diphosphatase activity"/>
    <property type="evidence" value="ECO:0007669"/>
    <property type="project" value="UniProtKB-UniRule"/>
</dbReference>
<feature type="binding site" evidence="10">
    <location>
        <begin position="18"/>
        <end position="23"/>
    </location>
    <ligand>
        <name>substrate</name>
    </ligand>
</feature>